<dbReference type="PANTHER" id="PTHR34818">
    <property type="entry name" value="PROTEIN BLI-3"/>
    <property type="match status" value="1"/>
</dbReference>
<evidence type="ECO:0000259" key="1">
    <source>
        <dbReference type="Pfam" id="PF16242"/>
    </source>
</evidence>
<protein>
    <submittedName>
        <fullName evidence="2">Pyridoxamine 5'-phosphate oxidase family protein</fullName>
    </submittedName>
</protein>
<dbReference type="InterPro" id="IPR038725">
    <property type="entry name" value="YdaG_split_barrel_FMN-bd"/>
</dbReference>
<dbReference type="Gene3D" id="2.30.110.10">
    <property type="entry name" value="Electron Transport, Fmn-binding Protein, Chain A"/>
    <property type="match status" value="1"/>
</dbReference>
<dbReference type="RefSeq" id="WP_345304203.1">
    <property type="nucleotide sequence ID" value="NZ_BAABJE010000017.1"/>
</dbReference>
<dbReference type="EMBL" id="BAABJE010000017">
    <property type="protein sequence ID" value="GAA4801784.1"/>
    <property type="molecule type" value="Genomic_DNA"/>
</dbReference>
<dbReference type="InterPro" id="IPR052917">
    <property type="entry name" value="Stress-Dev_Protein"/>
</dbReference>
<proteinExistence type="predicted"/>
<evidence type="ECO:0000313" key="2">
    <source>
        <dbReference type="EMBL" id="GAA4801784.1"/>
    </source>
</evidence>
<dbReference type="InterPro" id="IPR012349">
    <property type="entry name" value="Split_barrel_FMN-bd"/>
</dbReference>
<dbReference type="Proteomes" id="UP001499959">
    <property type="component" value="Unassembled WGS sequence"/>
</dbReference>
<comment type="caution">
    <text evidence="2">The sequence shown here is derived from an EMBL/GenBank/DDBJ whole genome shotgun (WGS) entry which is preliminary data.</text>
</comment>
<organism evidence="2 3">
    <name type="scientific">Lysobacter hankyongensis</name>
    <dbReference type="NCBI Taxonomy" id="1176535"/>
    <lineage>
        <taxon>Bacteria</taxon>
        <taxon>Pseudomonadati</taxon>
        <taxon>Pseudomonadota</taxon>
        <taxon>Gammaproteobacteria</taxon>
        <taxon>Lysobacterales</taxon>
        <taxon>Lysobacteraceae</taxon>
        <taxon>Lysobacter</taxon>
    </lineage>
</organism>
<dbReference type="SUPFAM" id="SSF50475">
    <property type="entry name" value="FMN-binding split barrel"/>
    <property type="match status" value="1"/>
</dbReference>
<keyword evidence="3" id="KW-1185">Reference proteome</keyword>
<feature type="domain" description="General stress protein FMN-binding split barrel" evidence="1">
    <location>
        <begin position="18"/>
        <end position="161"/>
    </location>
</feature>
<gene>
    <name evidence="2" type="ORF">GCM10023307_30430</name>
</gene>
<accession>A0ABP9C144</accession>
<evidence type="ECO:0000313" key="3">
    <source>
        <dbReference type="Proteomes" id="UP001499959"/>
    </source>
</evidence>
<dbReference type="PANTHER" id="PTHR34818:SF1">
    <property type="entry name" value="PROTEIN BLI-3"/>
    <property type="match status" value="1"/>
</dbReference>
<reference evidence="3" key="1">
    <citation type="journal article" date="2019" name="Int. J. Syst. Evol. Microbiol.">
        <title>The Global Catalogue of Microorganisms (GCM) 10K type strain sequencing project: providing services to taxonomists for standard genome sequencing and annotation.</title>
        <authorList>
            <consortium name="The Broad Institute Genomics Platform"/>
            <consortium name="The Broad Institute Genome Sequencing Center for Infectious Disease"/>
            <person name="Wu L."/>
            <person name="Ma J."/>
        </authorList>
    </citation>
    <scope>NUCLEOTIDE SEQUENCE [LARGE SCALE GENOMIC DNA]</scope>
    <source>
        <strain evidence="3">JCM 18204</strain>
    </source>
</reference>
<sequence>MQDTTLQSPIAQDQIAQFETLRKLVDDLQIAMLTTVAADGTVISRPVQTLDFDADGVLWFATAASSDKAQEIRHNPHVGLGYADRRDNSYVSISGPARLVRDQARIDALWSPAMSIFFPQGKDDPDLSLIRVEIERAEYWNGPGTIVGKMLYLAAAAITGNPGVMNDNAVIEPKMMA</sequence>
<dbReference type="Pfam" id="PF16242">
    <property type="entry name" value="Pyrid_ox_like"/>
    <property type="match status" value="1"/>
</dbReference>
<name>A0ABP9C144_9GAMM</name>